<comment type="caution">
    <text evidence="8">The sequence shown here is derived from an EMBL/GenBank/DDBJ whole genome shotgun (WGS) entry which is preliminary data.</text>
</comment>
<sequence length="749" mass="83474">MNTNKILVNIILGGLYLVPLVVFIAPDGMFFPFIVGKNLAFRVIAEVILGAWLILVYHDPAYRLKWSPLLVAVTVFVVVSVLACVFGENPYKSFWSNFERMEGVVTHLHLYLYFVVATSVLGKKDAWWKFLHISIFVSVIVGGYALLQLAGKIPIAQSSSRIDATFGNSAYLAAYMMFHVFLTSFVLARTWVQGKLRGQNGKILALGYITAIVLETAILYGTQTRGAILGFGVGIVTTAVLVFFFEKEQKVVRKVALGVLGGVVLLVLGFFVAKDTDFVRNNQTLARFASISLTETTTQSRFIIWGIAGEGFKEHPILGWGQENFNYVFNKYYDPRMYAQESWFDRAHNVFLDWVIAGGLLGILSYLSLFGVALWYLWRRDNQKEKSAPFSLLEKSILTGLLVGYFFQNLFVFDNLTSYLLFFGVLGYLESVRQGQSVSAHAPKRHKKNETLSLQNVAIAPLVIVLTVFSVYGLNAKAFTGNRELLSALATAEQNPAGSFELFKNLSAHQFMGTGEFREHLVRTGFTLLSRSDVSAGVKEEFAKLAMEEMGKQAEEDSGNARTQLILGSFLAGVSQYNAKYNDAAIAVLEKARALSPQKQDILFSLGTAYVDTKAYDKAVATFKSAYDADPRFETARKMYGASLLYAGDKKLAQEILEPIYGTSTPSDDVFLKAYLHLGDYKTVITVLTRRVVEDPTNPQKLFSLASAYFEAGDRERAIQTMQKVAVLDPVFKQQVDFYIKEIKAGRHP</sequence>
<dbReference type="Pfam" id="PF13174">
    <property type="entry name" value="TPR_6"/>
    <property type="match status" value="1"/>
</dbReference>
<evidence type="ECO:0000256" key="3">
    <source>
        <dbReference type="ARBA" id="ARBA00022989"/>
    </source>
</evidence>
<accession>A0A0G1BIX7</accession>
<dbReference type="Pfam" id="PF13432">
    <property type="entry name" value="TPR_16"/>
    <property type="match status" value="1"/>
</dbReference>
<evidence type="ECO:0000259" key="7">
    <source>
        <dbReference type="Pfam" id="PF04932"/>
    </source>
</evidence>
<evidence type="ECO:0000256" key="2">
    <source>
        <dbReference type="ARBA" id="ARBA00022692"/>
    </source>
</evidence>
<evidence type="ECO:0000256" key="6">
    <source>
        <dbReference type="SAM" id="Phobius"/>
    </source>
</evidence>
<dbReference type="SMART" id="SM00028">
    <property type="entry name" value="TPR"/>
    <property type="match status" value="2"/>
</dbReference>
<dbReference type="InterPro" id="IPR007016">
    <property type="entry name" value="O-antigen_ligase-rel_domated"/>
</dbReference>
<feature type="transmembrane region" description="Helical" evidence="6">
    <location>
        <begin position="130"/>
        <end position="150"/>
    </location>
</feature>
<feature type="repeat" description="TPR" evidence="5">
    <location>
        <begin position="699"/>
        <end position="732"/>
    </location>
</feature>
<dbReference type="AlphaFoldDB" id="A0A0G1BIX7"/>
<dbReference type="EMBL" id="LCDD01000020">
    <property type="protein sequence ID" value="KKS46231.1"/>
    <property type="molecule type" value="Genomic_DNA"/>
</dbReference>
<dbReference type="Proteomes" id="UP000034320">
    <property type="component" value="Unassembled WGS sequence"/>
</dbReference>
<reference evidence="8 9" key="1">
    <citation type="journal article" date="2015" name="Nature">
        <title>rRNA introns, odd ribosomes, and small enigmatic genomes across a large radiation of phyla.</title>
        <authorList>
            <person name="Brown C.T."/>
            <person name="Hug L.A."/>
            <person name="Thomas B.C."/>
            <person name="Sharon I."/>
            <person name="Castelle C.J."/>
            <person name="Singh A."/>
            <person name="Wilkins M.J."/>
            <person name="Williams K.H."/>
            <person name="Banfield J.F."/>
        </authorList>
    </citation>
    <scope>NUCLEOTIDE SEQUENCE [LARGE SCALE GENOMIC DNA]</scope>
</reference>
<feature type="transmembrane region" description="Helical" evidence="6">
    <location>
        <begin position="453"/>
        <end position="474"/>
    </location>
</feature>
<keyword evidence="5" id="KW-0802">TPR repeat</keyword>
<feature type="transmembrane region" description="Helical" evidence="6">
    <location>
        <begin position="203"/>
        <end position="221"/>
    </location>
</feature>
<dbReference type="PANTHER" id="PTHR37422:SF13">
    <property type="entry name" value="LIPOPOLYSACCHARIDE BIOSYNTHESIS PROTEIN PA4999-RELATED"/>
    <property type="match status" value="1"/>
</dbReference>
<name>A0A0G1BIX7_9BACT</name>
<dbReference type="PROSITE" id="PS50005">
    <property type="entry name" value="TPR"/>
    <property type="match status" value="2"/>
</dbReference>
<feature type="transmembrane region" description="Helical" evidence="6">
    <location>
        <begin position="103"/>
        <end position="121"/>
    </location>
</feature>
<proteinExistence type="predicted"/>
<feature type="transmembrane region" description="Helical" evidence="6">
    <location>
        <begin position="39"/>
        <end position="57"/>
    </location>
</feature>
<dbReference type="PANTHER" id="PTHR37422">
    <property type="entry name" value="TEICHURONIC ACID BIOSYNTHESIS PROTEIN TUAE"/>
    <property type="match status" value="1"/>
</dbReference>
<feature type="transmembrane region" description="Helical" evidence="6">
    <location>
        <begin position="390"/>
        <end position="410"/>
    </location>
</feature>
<keyword evidence="3 6" id="KW-1133">Transmembrane helix</keyword>
<keyword evidence="4 6" id="KW-0472">Membrane</keyword>
<dbReference type="InterPro" id="IPR019734">
    <property type="entry name" value="TPR_rpt"/>
</dbReference>
<gene>
    <name evidence="8" type="ORF">UV09_C0020G0013</name>
</gene>
<feature type="repeat" description="TPR" evidence="5">
    <location>
        <begin position="600"/>
        <end position="633"/>
    </location>
</feature>
<dbReference type="GO" id="GO:0016020">
    <property type="term" value="C:membrane"/>
    <property type="evidence" value="ECO:0007669"/>
    <property type="project" value="UniProtKB-SubCell"/>
</dbReference>
<evidence type="ECO:0000256" key="5">
    <source>
        <dbReference type="PROSITE-ProRule" id="PRU00339"/>
    </source>
</evidence>
<feature type="transmembrane region" description="Helical" evidence="6">
    <location>
        <begin position="170"/>
        <end position="191"/>
    </location>
</feature>
<dbReference type="InterPro" id="IPR051533">
    <property type="entry name" value="WaaL-like"/>
</dbReference>
<evidence type="ECO:0000256" key="4">
    <source>
        <dbReference type="ARBA" id="ARBA00023136"/>
    </source>
</evidence>
<protein>
    <submittedName>
        <fullName evidence="8">Tetratricopeptide repeat protein</fullName>
    </submittedName>
</protein>
<feature type="transmembrane region" description="Helical" evidence="6">
    <location>
        <begin position="257"/>
        <end position="273"/>
    </location>
</feature>
<evidence type="ECO:0000256" key="1">
    <source>
        <dbReference type="ARBA" id="ARBA00004141"/>
    </source>
</evidence>
<feature type="transmembrane region" description="Helical" evidence="6">
    <location>
        <begin position="227"/>
        <end position="245"/>
    </location>
</feature>
<organism evidence="8 9">
    <name type="scientific">Candidatus Gottesmanbacteria bacterium GW2011_GWA2_42_18</name>
    <dbReference type="NCBI Taxonomy" id="1618442"/>
    <lineage>
        <taxon>Bacteria</taxon>
        <taxon>Candidatus Gottesmaniibacteriota</taxon>
    </lineage>
</organism>
<feature type="transmembrane region" description="Helical" evidence="6">
    <location>
        <begin position="69"/>
        <end position="91"/>
    </location>
</feature>
<dbReference type="Pfam" id="PF04932">
    <property type="entry name" value="Wzy_C"/>
    <property type="match status" value="1"/>
</dbReference>
<feature type="transmembrane region" description="Helical" evidence="6">
    <location>
        <begin position="7"/>
        <end position="33"/>
    </location>
</feature>
<evidence type="ECO:0000313" key="8">
    <source>
        <dbReference type="EMBL" id="KKS46231.1"/>
    </source>
</evidence>
<keyword evidence="2 6" id="KW-0812">Transmembrane</keyword>
<evidence type="ECO:0000313" key="9">
    <source>
        <dbReference type="Proteomes" id="UP000034320"/>
    </source>
</evidence>
<dbReference type="InterPro" id="IPR011990">
    <property type="entry name" value="TPR-like_helical_dom_sf"/>
</dbReference>
<feature type="domain" description="O-antigen ligase-related" evidence="7">
    <location>
        <begin position="212"/>
        <end position="367"/>
    </location>
</feature>
<dbReference type="Gene3D" id="1.25.40.10">
    <property type="entry name" value="Tetratricopeptide repeat domain"/>
    <property type="match status" value="2"/>
</dbReference>
<dbReference type="SUPFAM" id="SSF48452">
    <property type="entry name" value="TPR-like"/>
    <property type="match status" value="1"/>
</dbReference>
<comment type="subcellular location">
    <subcellularLocation>
        <location evidence="1">Membrane</location>
        <topology evidence="1">Multi-pass membrane protein</topology>
    </subcellularLocation>
</comment>
<feature type="transmembrane region" description="Helical" evidence="6">
    <location>
        <begin position="354"/>
        <end position="378"/>
    </location>
</feature>